<organism evidence="2 3">
    <name type="scientific">Armatimonas rosea</name>
    <dbReference type="NCBI Taxonomy" id="685828"/>
    <lineage>
        <taxon>Bacteria</taxon>
        <taxon>Bacillati</taxon>
        <taxon>Armatimonadota</taxon>
        <taxon>Armatimonadia</taxon>
        <taxon>Armatimonadales</taxon>
        <taxon>Armatimonadaceae</taxon>
        <taxon>Armatimonas</taxon>
    </lineage>
</organism>
<sequence length="144" mass="14941">MKRVTAAVFAVGMLSGLVVARSASAQLDSLLKGGAIIVAIDKFGGDINNFVDKLVGNPPRTAETRVVPILSLGKGTYAGAAQITGPKAQVDKVRAIAQIEGDARLGLQIRVKGLIPIESREVKNLDSLKRVAGVGITGLIDAKL</sequence>
<protein>
    <submittedName>
        <fullName evidence="2">Uncharacterized protein</fullName>
    </submittedName>
</protein>
<keyword evidence="1" id="KW-0732">Signal</keyword>
<evidence type="ECO:0000313" key="2">
    <source>
        <dbReference type="EMBL" id="MBB6049594.1"/>
    </source>
</evidence>
<keyword evidence="3" id="KW-1185">Reference proteome</keyword>
<dbReference type="EMBL" id="JACHGW010000001">
    <property type="protein sequence ID" value="MBB6049594.1"/>
    <property type="molecule type" value="Genomic_DNA"/>
</dbReference>
<feature type="chain" id="PRO_5031288854" evidence="1">
    <location>
        <begin position="21"/>
        <end position="144"/>
    </location>
</feature>
<feature type="signal peptide" evidence="1">
    <location>
        <begin position="1"/>
        <end position="20"/>
    </location>
</feature>
<dbReference type="RefSeq" id="WP_184193192.1">
    <property type="nucleotide sequence ID" value="NZ_JACHGW010000001.1"/>
</dbReference>
<accession>A0A7W9W4N2</accession>
<dbReference type="Proteomes" id="UP000520814">
    <property type="component" value="Unassembled WGS sequence"/>
</dbReference>
<name>A0A7W9W4N2_ARMRO</name>
<evidence type="ECO:0000313" key="3">
    <source>
        <dbReference type="Proteomes" id="UP000520814"/>
    </source>
</evidence>
<evidence type="ECO:0000256" key="1">
    <source>
        <dbReference type="SAM" id="SignalP"/>
    </source>
</evidence>
<gene>
    <name evidence="2" type="ORF">HNQ39_001356</name>
</gene>
<proteinExistence type="predicted"/>
<comment type="caution">
    <text evidence="2">The sequence shown here is derived from an EMBL/GenBank/DDBJ whole genome shotgun (WGS) entry which is preliminary data.</text>
</comment>
<dbReference type="AlphaFoldDB" id="A0A7W9W4N2"/>
<reference evidence="2 3" key="1">
    <citation type="submission" date="2020-08" db="EMBL/GenBank/DDBJ databases">
        <title>Genomic Encyclopedia of Type Strains, Phase IV (KMG-IV): sequencing the most valuable type-strain genomes for metagenomic binning, comparative biology and taxonomic classification.</title>
        <authorList>
            <person name="Goeker M."/>
        </authorList>
    </citation>
    <scope>NUCLEOTIDE SEQUENCE [LARGE SCALE GENOMIC DNA]</scope>
    <source>
        <strain evidence="2 3">DSM 23562</strain>
    </source>
</reference>